<reference evidence="1 2" key="1">
    <citation type="submission" date="2022-11" db="EMBL/GenBank/DDBJ databases">
        <title>Study of microbial diversity in lake waters.</title>
        <authorList>
            <person name="Zhang J."/>
        </authorList>
    </citation>
    <scope>NUCLEOTIDE SEQUENCE [LARGE SCALE GENOMIC DNA]</scope>
    <source>
        <strain evidence="1 2">DT12</strain>
    </source>
</reference>
<dbReference type="Proteomes" id="UP001208017">
    <property type="component" value="Unassembled WGS sequence"/>
</dbReference>
<evidence type="ECO:0000313" key="1">
    <source>
        <dbReference type="EMBL" id="MCX7570097.1"/>
    </source>
</evidence>
<gene>
    <name evidence="1" type="ORF">OS242_08975</name>
</gene>
<dbReference type="RefSeq" id="WP_267151339.1">
    <property type="nucleotide sequence ID" value="NZ_JAPMLT010000003.1"/>
</dbReference>
<keyword evidence="2" id="KW-1185">Reference proteome</keyword>
<protein>
    <submittedName>
        <fullName evidence="1">Uncharacterized protein</fullName>
    </submittedName>
</protein>
<name>A0ABT3X2T1_9BACL</name>
<proteinExistence type="predicted"/>
<accession>A0ABT3X2T1</accession>
<comment type="caution">
    <text evidence="1">The sequence shown here is derived from an EMBL/GenBank/DDBJ whole genome shotgun (WGS) entry which is preliminary data.</text>
</comment>
<evidence type="ECO:0000313" key="2">
    <source>
        <dbReference type="Proteomes" id="UP001208017"/>
    </source>
</evidence>
<dbReference type="EMBL" id="JAPMLT010000003">
    <property type="protein sequence ID" value="MCX7570097.1"/>
    <property type="molecule type" value="Genomic_DNA"/>
</dbReference>
<organism evidence="1 2">
    <name type="scientific">Tumebacillus lacus</name>
    <dbReference type="NCBI Taxonomy" id="2995335"/>
    <lineage>
        <taxon>Bacteria</taxon>
        <taxon>Bacillati</taxon>
        <taxon>Bacillota</taxon>
        <taxon>Bacilli</taxon>
        <taxon>Bacillales</taxon>
        <taxon>Alicyclobacillaceae</taxon>
        <taxon>Tumebacillus</taxon>
    </lineage>
</organism>
<sequence length="173" mass="20008">MSFEMNNTMVSQDITELQKLIGKCITSYVATEFNGMYLAVKFQVDTNLYLLNVPTGKQDHDEYPIFSLTTSPENEYKWDELCVGELERVSIIRDEVKWVSEEHIEWRVSQDVGVKFYFNNYEVLVVSVDSGAGFVNCTINTTVEVPNSPDDMLDYWEMKTDVLDSWERTEIAV</sequence>